<evidence type="ECO:0000256" key="8">
    <source>
        <dbReference type="SAM" id="SignalP"/>
    </source>
</evidence>
<dbReference type="InterPro" id="IPR050414">
    <property type="entry name" value="Fungal_M35_metalloproteases"/>
</dbReference>
<feature type="signal peptide" evidence="8">
    <location>
        <begin position="1"/>
        <end position="17"/>
    </location>
</feature>
<comment type="similarity">
    <text evidence="2">Belongs to the peptidase M35 family.</text>
</comment>
<evidence type="ECO:0000313" key="10">
    <source>
        <dbReference type="EMBL" id="ELQ33941.1"/>
    </source>
</evidence>
<sequence length="271" mass="31616">MLFYSLLFFFHTVAISAFTNIGTFSHPVYDYNPIPNHIHGDLKRRAYIERYSQCSDSQASEIRAALKSCAELASWGYHAVKSDNRLFKLIFKTDSTDIQNWVQNNFNEIYKECNRDADEISLTCHDKNVYTCVREEVHNLAYALINEKEIVICPPFFNNPVNSREITAGNQDTIILHEMVHIILKEWKDYGYEWDGIHNTERIFNDWGEVIIVLKPERKLELDNLVDIQPALWDVLDWLQTWPTVPLSRDRSKAESGYVGCWAEEFNKRGG</sequence>
<organism evidence="10">
    <name type="scientific">Pyricularia oryzae (strain Y34)</name>
    <name type="common">Rice blast fungus</name>
    <name type="synonym">Magnaporthe oryzae</name>
    <dbReference type="NCBI Taxonomy" id="1143189"/>
    <lineage>
        <taxon>Eukaryota</taxon>
        <taxon>Fungi</taxon>
        <taxon>Dikarya</taxon>
        <taxon>Ascomycota</taxon>
        <taxon>Pezizomycotina</taxon>
        <taxon>Sordariomycetes</taxon>
        <taxon>Sordariomycetidae</taxon>
        <taxon>Magnaporthales</taxon>
        <taxon>Pyriculariaceae</taxon>
        <taxon>Pyricularia</taxon>
    </lineage>
</organism>
<dbReference type="EMBL" id="JH793751">
    <property type="protein sequence ID" value="ELQ33941.1"/>
    <property type="molecule type" value="Genomic_DNA"/>
</dbReference>
<evidence type="ECO:0000256" key="1">
    <source>
        <dbReference type="ARBA" id="ARBA00001947"/>
    </source>
</evidence>
<evidence type="ECO:0000256" key="6">
    <source>
        <dbReference type="ARBA" id="ARBA00022833"/>
    </source>
</evidence>
<evidence type="ECO:0000256" key="3">
    <source>
        <dbReference type="ARBA" id="ARBA00022670"/>
    </source>
</evidence>
<evidence type="ECO:0000256" key="4">
    <source>
        <dbReference type="ARBA" id="ARBA00022723"/>
    </source>
</evidence>
<evidence type="ECO:0000259" key="9">
    <source>
        <dbReference type="Pfam" id="PF14521"/>
    </source>
</evidence>
<dbReference type="PANTHER" id="PTHR37016">
    <property type="match status" value="1"/>
</dbReference>
<dbReference type="CDD" id="cd11008">
    <property type="entry name" value="M35_deuterolysin_like"/>
    <property type="match status" value="1"/>
</dbReference>
<dbReference type="InterPro" id="IPR024079">
    <property type="entry name" value="MetalloPept_cat_dom_sf"/>
</dbReference>
<feature type="domain" description="Lysine-specific metallo-endopeptidase" evidence="9">
    <location>
        <begin position="79"/>
        <end position="200"/>
    </location>
</feature>
<dbReference type="InterPro" id="IPR029463">
    <property type="entry name" value="Lys_MEP"/>
</dbReference>
<dbReference type="PANTHER" id="PTHR37016:SF3">
    <property type="entry name" value="NEUTRAL PROTEASE 2-RELATED"/>
    <property type="match status" value="1"/>
</dbReference>
<feature type="chain" id="PRO_5041687076" evidence="8">
    <location>
        <begin position="18"/>
        <end position="271"/>
    </location>
</feature>
<dbReference type="GO" id="GO:0004222">
    <property type="term" value="F:metalloendopeptidase activity"/>
    <property type="evidence" value="ECO:0007669"/>
    <property type="project" value="InterPro"/>
</dbReference>
<reference evidence="10" key="1">
    <citation type="journal article" date="2012" name="PLoS Genet.">
        <title>Comparative analysis of the genomes of two field isolates of the rice blast fungus Magnaporthe oryzae.</title>
        <authorList>
            <person name="Xue M."/>
            <person name="Yang J."/>
            <person name="Li Z."/>
            <person name="Hu S."/>
            <person name="Yao N."/>
            <person name="Dean R.A."/>
            <person name="Zhao W."/>
            <person name="Shen M."/>
            <person name="Zhang H."/>
            <person name="Li C."/>
            <person name="Liu L."/>
            <person name="Cao L."/>
            <person name="Xu X."/>
            <person name="Xing Y."/>
            <person name="Hsiang T."/>
            <person name="Zhang Z."/>
            <person name="Xu J.R."/>
            <person name="Peng Y.L."/>
        </authorList>
    </citation>
    <scope>NUCLEOTIDE SEQUENCE</scope>
    <source>
        <strain evidence="10">Y34</strain>
    </source>
</reference>
<proteinExistence type="inferred from homology"/>
<dbReference type="Gene3D" id="3.40.390.10">
    <property type="entry name" value="Collagenase (Catalytic Domain)"/>
    <property type="match status" value="1"/>
</dbReference>
<evidence type="ECO:0000256" key="2">
    <source>
        <dbReference type="ARBA" id="ARBA00010279"/>
    </source>
</evidence>
<evidence type="ECO:0000256" key="5">
    <source>
        <dbReference type="ARBA" id="ARBA00022801"/>
    </source>
</evidence>
<keyword evidence="3" id="KW-0645">Protease</keyword>
<keyword evidence="7" id="KW-0482">Metalloprotease</keyword>
<keyword evidence="4" id="KW-0479">Metal-binding</keyword>
<protein>
    <submittedName>
        <fullName evidence="10">Metalloproteinase</fullName>
    </submittedName>
</protein>
<keyword evidence="6" id="KW-0862">Zinc</keyword>
<comment type="cofactor">
    <cofactor evidence="1">
        <name>Zn(2+)</name>
        <dbReference type="ChEBI" id="CHEBI:29105"/>
    </cofactor>
</comment>
<dbReference type="Proteomes" id="UP000011086">
    <property type="component" value="Unassembled WGS sequence"/>
</dbReference>
<accession>A0AA97NPK8</accession>
<evidence type="ECO:0000256" key="7">
    <source>
        <dbReference type="ARBA" id="ARBA00023049"/>
    </source>
</evidence>
<dbReference type="SUPFAM" id="SSF55486">
    <property type="entry name" value="Metalloproteases ('zincins'), catalytic domain"/>
    <property type="match status" value="1"/>
</dbReference>
<keyword evidence="5" id="KW-0378">Hydrolase</keyword>
<dbReference type="Pfam" id="PF14521">
    <property type="entry name" value="Aspzincin_M35"/>
    <property type="match status" value="1"/>
</dbReference>
<keyword evidence="8" id="KW-0732">Signal</keyword>
<dbReference type="GO" id="GO:0006508">
    <property type="term" value="P:proteolysis"/>
    <property type="evidence" value="ECO:0007669"/>
    <property type="project" value="UniProtKB-KW"/>
</dbReference>
<dbReference type="GO" id="GO:0046872">
    <property type="term" value="F:metal ion binding"/>
    <property type="evidence" value="ECO:0007669"/>
    <property type="project" value="UniProtKB-KW"/>
</dbReference>
<name>A0AA97NPK8_PYRO3</name>
<dbReference type="AlphaFoldDB" id="A0AA97NPK8"/>
<gene>
    <name evidence="10" type="ORF">OOU_Y34scaffold00839g1</name>
</gene>